<evidence type="ECO:0000313" key="12">
    <source>
        <dbReference type="EMBL" id="KHF39353.1"/>
    </source>
</evidence>
<dbReference type="InterPro" id="IPR036097">
    <property type="entry name" value="HisK_dim/P_sf"/>
</dbReference>
<evidence type="ECO:0000259" key="11">
    <source>
        <dbReference type="PROSITE" id="PS50109"/>
    </source>
</evidence>
<keyword evidence="10" id="KW-0812">Transmembrane</keyword>
<dbReference type="InterPro" id="IPR003594">
    <property type="entry name" value="HATPase_dom"/>
</dbReference>
<feature type="transmembrane region" description="Helical" evidence="10">
    <location>
        <begin position="272"/>
        <end position="289"/>
    </location>
</feature>
<dbReference type="PROSITE" id="PS50109">
    <property type="entry name" value="HIS_KIN"/>
    <property type="match status" value="1"/>
</dbReference>
<dbReference type="Pfam" id="PF00512">
    <property type="entry name" value="HisKA"/>
    <property type="match status" value="1"/>
</dbReference>
<evidence type="ECO:0000256" key="6">
    <source>
        <dbReference type="ARBA" id="ARBA00022741"/>
    </source>
</evidence>
<dbReference type="GO" id="GO:0005886">
    <property type="term" value="C:plasma membrane"/>
    <property type="evidence" value="ECO:0007669"/>
    <property type="project" value="UniProtKB-SubCell"/>
</dbReference>
<dbReference type="Proteomes" id="UP000030832">
    <property type="component" value="Unassembled WGS sequence"/>
</dbReference>
<dbReference type="InterPro" id="IPR004358">
    <property type="entry name" value="Sig_transdc_His_kin-like_C"/>
</dbReference>
<name>A0A0B0IA22_9BACI</name>
<evidence type="ECO:0000256" key="5">
    <source>
        <dbReference type="ARBA" id="ARBA00022679"/>
    </source>
</evidence>
<dbReference type="FunFam" id="3.30.565.10:FF:000006">
    <property type="entry name" value="Sensor histidine kinase WalK"/>
    <property type="match status" value="1"/>
</dbReference>
<dbReference type="OrthoDB" id="9759607at2"/>
<keyword evidence="10" id="KW-0472">Membrane</keyword>
<keyword evidence="4" id="KW-0597">Phosphoprotein</keyword>
<dbReference type="AlphaFoldDB" id="A0A0B0IA22"/>
<feature type="domain" description="Histidine kinase" evidence="11">
    <location>
        <begin position="459"/>
        <end position="679"/>
    </location>
</feature>
<dbReference type="PANTHER" id="PTHR43711:SF1">
    <property type="entry name" value="HISTIDINE KINASE 1"/>
    <property type="match status" value="1"/>
</dbReference>
<evidence type="ECO:0000256" key="8">
    <source>
        <dbReference type="ARBA" id="ARBA00022840"/>
    </source>
</evidence>
<dbReference type="Gene3D" id="3.30.565.10">
    <property type="entry name" value="Histidine kinase-like ATPase, C-terminal domain"/>
    <property type="match status" value="1"/>
</dbReference>
<proteinExistence type="predicted"/>
<keyword evidence="9" id="KW-0902">Two-component regulatory system</keyword>
<evidence type="ECO:0000256" key="1">
    <source>
        <dbReference type="ARBA" id="ARBA00000085"/>
    </source>
</evidence>
<feature type="transmembrane region" description="Helical" evidence="10">
    <location>
        <begin position="329"/>
        <end position="347"/>
    </location>
</feature>
<dbReference type="InterPro" id="IPR036890">
    <property type="entry name" value="HATPase_C_sf"/>
</dbReference>
<keyword evidence="13" id="KW-1185">Reference proteome</keyword>
<dbReference type="CDD" id="cd00082">
    <property type="entry name" value="HisKA"/>
    <property type="match status" value="1"/>
</dbReference>
<dbReference type="SUPFAM" id="SSF49785">
    <property type="entry name" value="Galactose-binding domain-like"/>
    <property type="match status" value="1"/>
</dbReference>
<evidence type="ECO:0000256" key="10">
    <source>
        <dbReference type="SAM" id="Phobius"/>
    </source>
</evidence>
<comment type="subcellular location">
    <subcellularLocation>
        <location evidence="2">Cell membrane</location>
        <topology evidence="2">Multi-pass membrane protein</topology>
    </subcellularLocation>
</comment>
<dbReference type="CDD" id="cd00075">
    <property type="entry name" value="HATPase"/>
    <property type="match status" value="1"/>
</dbReference>
<organism evidence="12 13">
    <name type="scientific">Halalkalibacter okhensis</name>
    <dbReference type="NCBI Taxonomy" id="333138"/>
    <lineage>
        <taxon>Bacteria</taxon>
        <taxon>Bacillati</taxon>
        <taxon>Bacillota</taxon>
        <taxon>Bacilli</taxon>
        <taxon>Bacillales</taxon>
        <taxon>Bacillaceae</taxon>
        <taxon>Halalkalibacter</taxon>
    </lineage>
</organism>
<dbReference type="InterPro" id="IPR003661">
    <property type="entry name" value="HisK_dim/P_dom"/>
</dbReference>
<dbReference type="STRING" id="333138.LQ50_15805"/>
<dbReference type="EC" id="2.7.13.3" evidence="3"/>
<dbReference type="eggNOG" id="COG5002">
    <property type="taxonomic scope" value="Bacteria"/>
</dbReference>
<dbReference type="InterPro" id="IPR005467">
    <property type="entry name" value="His_kinase_dom"/>
</dbReference>
<dbReference type="SUPFAM" id="SSF55874">
    <property type="entry name" value="ATPase domain of HSP90 chaperone/DNA topoisomerase II/histidine kinase"/>
    <property type="match status" value="1"/>
</dbReference>
<comment type="caution">
    <text evidence="12">The sequence shown here is derived from an EMBL/GenBank/DDBJ whole genome shotgun (WGS) entry which is preliminary data.</text>
</comment>
<keyword evidence="7" id="KW-0418">Kinase</keyword>
<dbReference type="SMART" id="SM00387">
    <property type="entry name" value="HATPase_c"/>
    <property type="match status" value="1"/>
</dbReference>
<feature type="transmembrane region" description="Helical" evidence="10">
    <location>
        <begin position="301"/>
        <end position="323"/>
    </location>
</feature>
<evidence type="ECO:0000256" key="7">
    <source>
        <dbReference type="ARBA" id="ARBA00022777"/>
    </source>
</evidence>
<keyword evidence="6" id="KW-0547">Nucleotide-binding</keyword>
<evidence type="ECO:0000256" key="4">
    <source>
        <dbReference type="ARBA" id="ARBA00022553"/>
    </source>
</evidence>
<comment type="catalytic activity">
    <reaction evidence="1">
        <text>ATP + protein L-histidine = ADP + protein N-phospho-L-histidine.</text>
        <dbReference type="EC" id="2.7.13.3"/>
    </reaction>
</comment>
<keyword evidence="8" id="KW-0067">ATP-binding</keyword>
<keyword evidence="10" id="KW-1133">Transmembrane helix</keyword>
<evidence type="ECO:0000256" key="9">
    <source>
        <dbReference type="ARBA" id="ARBA00023012"/>
    </source>
</evidence>
<feature type="transmembrane region" description="Helical" evidence="10">
    <location>
        <begin position="209"/>
        <end position="228"/>
    </location>
</feature>
<dbReference type="SUPFAM" id="SSF47384">
    <property type="entry name" value="Homodimeric domain of signal transducing histidine kinase"/>
    <property type="match status" value="1"/>
</dbReference>
<dbReference type="EMBL" id="JRJU01000020">
    <property type="protein sequence ID" value="KHF39353.1"/>
    <property type="molecule type" value="Genomic_DNA"/>
</dbReference>
<dbReference type="Pfam" id="PF02518">
    <property type="entry name" value="HATPase_c"/>
    <property type="match status" value="1"/>
</dbReference>
<dbReference type="Gene3D" id="2.60.120.260">
    <property type="entry name" value="Galactose-binding domain-like"/>
    <property type="match status" value="1"/>
</dbReference>
<dbReference type="InterPro" id="IPR050736">
    <property type="entry name" value="Sensor_HK_Regulatory"/>
</dbReference>
<dbReference type="InterPro" id="IPR011623">
    <property type="entry name" value="7TMR_DISM_rcpt_extracell_dom1"/>
</dbReference>
<accession>A0A0B0IA22</accession>
<dbReference type="SMART" id="SM00388">
    <property type="entry name" value="HisKA"/>
    <property type="match status" value="1"/>
</dbReference>
<feature type="transmembrane region" description="Helical" evidence="10">
    <location>
        <begin position="359"/>
        <end position="378"/>
    </location>
</feature>
<dbReference type="InterPro" id="IPR008979">
    <property type="entry name" value="Galactose-bd-like_sf"/>
</dbReference>
<dbReference type="RefSeq" id="WP_034630717.1">
    <property type="nucleotide sequence ID" value="NZ_JRJU01000020.1"/>
</dbReference>
<keyword evidence="5" id="KW-0808">Transferase</keyword>
<protein>
    <recommendedName>
        <fullName evidence="3">histidine kinase</fullName>
        <ecNumber evidence="3">2.7.13.3</ecNumber>
    </recommendedName>
</protein>
<reference evidence="12 13" key="1">
    <citation type="submission" date="2014-09" db="EMBL/GenBank/DDBJ databases">
        <title>Genome sequencing and annotation of Bacillus Okhensis strain Kh10-101T.</title>
        <authorList>
            <person name="Prakash J.S."/>
        </authorList>
    </citation>
    <scope>NUCLEOTIDE SEQUENCE [LARGE SCALE GENOMIC DNA]</scope>
    <source>
        <strain evidence="13">Kh10-101T</strain>
    </source>
</reference>
<dbReference type="PANTHER" id="PTHR43711">
    <property type="entry name" value="TWO-COMPONENT HISTIDINE KINASE"/>
    <property type="match status" value="1"/>
</dbReference>
<dbReference type="GO" id="GO:0005524">
    <property type="term" value="F:ATP binding"/>
    <property type="evidence" value="ECO:0007669"/>
    <property type="project" value="UniProtKB-KW"/>
</dbReference>
<evidence type="ECO:0000256" key="2">
    <source>
        <dbReference type="ARBA" id="ARBA00004651"/>
    </source>
</evidence>
<dbReference type="GO" id="GO:0000155">
    <property type="term" value="F:phosphorelay sensor kinase activity"/>
    <property type="evidence" value="ECO:0007669"/>
    <property type="project" value="InterPro"/>
</dbReference>
<feature type="transmembrane region" description="Helical" evidence="10">
    <location>
        <begin position="235"/>
        <end position="260"/>
    </location>
</feature>
<dbReference type="Gene3D" id="1.10.287.130">
    <property type="match status" value="1"/>
</dbReference>
<evidence type="ECO:0000256" key="3">
    <source>
        <dbReference type="ARBA" id="ARBA00012438"/>
    </source>
</evidence>
<dbReference type="PRINTS" id="PR00344">
    <property type="entry name" value="BCTRLSENSOR"/>
</dbReference>
<evidence type="ECO:0000313" key="13">
    <source>
        <dbReference type="Proteomes" id="UP000030832"/>
    </source>
</evidence>
<dbReference type="Pfam" id="PF07695">
    <property type="entry name" value="7TMR-DISM_7TM"/>
    <property type="match status" value="1"/>
</dbReference>
<sequence length="681" mass="78337">MKSKVRLMVLLLLTFFLLFLALIFKHNEAIEDVVVRQGVAQLDAIQKDQIYNVTGDWEFHWKELLEPDDFLMTALNPIYLKTPRSWVDTIKEHENNSIGYGTYRLQLVYPEDLMGEKQAFYLGYIGVAYKVWVDGVLLDEVGEVSSNKEGEIPLLKSNFIYFEPDQEQVEVIIQVSNHEFREGGIFGDVLTGSRTAITNYIVKNLAIDLLLIGGFLFIGIYHLVMFGVSKNDITFFYIGMIGLLAALRNMLLCEYLFYLLFPTVPWTLMTRVEYLCEVVGLFFLVSLMYKMYPKEVNKHVLNLAYAMIGILVLYYLFAPMYIYTSTLTVSMIPLGLILFYFIFVVGLKALAEGREGAKLNVFGIILLTFASINDILSYTQSLQTIPMLGYSTLFFLMLQGIIKSDRYTKLYEENRELTQTLVKSNATLESKVIERTEKLGQTNKRLEELNNSRAEMLAFIAHDLGSPIIAIKTQLSLMKEGYVAPNEQLYEQMIQKSDYMKRLVQDLFELSKLESKEYVMLKKNVNVKKFMEDVWKVFSHELNNQQFMLSFTNMVGAQYDSIYIEADQQRLMQVLSNFIFNAVKYSKNVNKVELRVMTKYKGSKGYVQVEVEDYGVGIEAENIPFVFNRFYREQPHQKDGTGLGLTIAKEIIHKHGGVVGVTSIKGKGSTFYFTLPMKEEK</sequence>
<gene>
    <name evidence="12" type="ORF">LQ50_15805</name>
</gene>